<feature type="compositionally biased region" description="Polar residues" evidence="1">
    <location>
        <begin position="648"/>
        <end position="657"/>
    </location>
</feature>
<evidence type="ECO:0000259" key="2">
    <source>
        <dbReference type="PROSITE" id="PS51205"/>
    </source>
</evidence>
<protein>
    <recommendedName>
        <fullName evidence="2">VPS9 domain-containing protein</fullName>
    </recommendedName>
</protein>
<keyword evidence="4" id="KW-1185">Reference proteome</keyword>
<dbReference type="OrthoDB" id="10264848at2759"/>
<feature type="compositionally biased region" description="Low complexity" evidence="1">
    <location>
        <begin position="603"/>
        <end position="618"/>
    </location>
</feature>
<dbReference type="GO" id="GO:0005085">
    <property type="term" value="F:guanyl-nucleotide exchange factor activity"/>
    <property type="evidence" value="ECO:0007669"/>
    <property type="project" value="InterPro"/>
</dbReference>
<comment type="caution">
    <text evidence="3">The sequence shown here is derived from an EMBL/GenBank/DDBJ whole genome shotgun (WGS) entry which is preliminary data.</text>
</comment>
<dbReference type="PANTHER" id="PTHR23101">
    <property type="entry name" value="RAB GDP/GTP EXCHANGE FACTOR"/>
    <property type="match status" value="1"/>
</dbReference>
<dbReference type="GO" id="GO:0016192">
    <property type="term" value="P:vesicle-mediated transport"/>
    <property type="evidence" value="ECO:0007669"/>
    <property type="project" value="InterPro"/>
</dbReference>
<dbReference type="GO" id="GO:0005829">
    <property type="term" value="C:cytosol"/>
    <property type="evidence" value="ECO:0007669"/>
    <property type="project" value="TreeGrafter"/>
</dbReference>
<dbReference type="PROSITE" id="PS51205">
    <property type="entry name" value="VPS9"/>
    <property type="match status" value="1"/>
</dbReference>
<reference evidence="3" key="2">
    <citation type="journal article" date="2023" name="IMA Fungus">
        <title>Comparative genomic study of the Penicillium genus elucidates a diverse pangenome and 15 lateral gene transfer events.</title>
        <authorList>
            <person name="Petersen C."/>
            <person name="Sorensen T."/>
            <person name="Nielsen M.R."/>
            <person name="Sondergaard T.E."/>
            <person name="Sorensen J.L."/>
            <person name="Fitzpatrick D.A."/>
            <person name="Frisvad J.C."/>
            <person name="Nielsen K.L."/>
        </authorList>
    </citation>
    <scope>NUCLEOTIDE SEQUENCE</scope>
    <source>
        <strain evidence="3">IBT 34128</strain>
    </source>
</reference>
<dbReference type="InterPro" id="IPR037191">
    <property type="entry name" value="VPS9_dom_sf"/>
</dbReference>
<feature type="compositionally biased region" description="Basic and acidic residues" evidence="1">
    <location>
        <begin position="406"/>
        <end position="415"/>
    </location>
</feature>
<dbReference type="GO" id="GO:0030139">
    <property type="term" value="C:endocytic vesicle"/>
    <property type="evidence" value="ECO:0007669"/>
    <property type="project" value="TreeGrafter"/>
</dbReference>
<feature type="region of interest" description="Disordered" evidence="1">
    <location>
        <begin position="1"/>
        <end position="76"/>
    </location>
</feature>
<dbReference type="EMBL" id="JAPMSZ010000012">
    <property type="protein sequence ID" value="KAJ5081681.1"/>
    <property type="molecule type" value="Genomic_DNA"/>
</dbReference>
<dbReference type="InterPro" id="IPR045046">
    <property type="entry name" value="Vps9-like"/>
</dbReference>
<dbReference type="SUPFAM" id="SSF109993">
    <property type="entry name" value="VPS9 domain"/>
    <property type="match status" value="1"/>
</dbReference>
<sequence length="733" mass="78938">MSGPDGSGPPSVHSVRSFTRMESSDVNRTKASTEPVDANAGPLSRSTNNEGQDAGPDVFERRGSADSGAATDGQGEEGFVLSRSLQDPSEELPIELISLTDRFVNSLSAKVHNSPPTIEKISELFQVFYSRAESHIATHISALASRINRDSSPQVPARTLRGSGLSKLSNKRSQDNVEQGASGRQMLTASEVAERRKARKALEYKRGALEEAAERRVCELVYDKIWRHRSTLDDVRDEKLRSKTAALLLVEINLKDLGIDIDMSSIDEGKQNEANEYLAQAREYLTKMNEQKYPLGKLQQLAAAHKAIVDALTKLLPSSSSADEILPTLIYSLITCPPEGINIISNLLFIQRFRSSNKIDGETAYCLTNLEAAICFLENVDLSSLRADVVPEGALKTPSETTPSSERVDPFRPTKESATSSVTTLSASPELSKPNNKEIPSTLPRPQPPAASHQRRISNLFQPPAKVLGAANDAVRNTADQSLKNIGATLDSSFNLLFGRLKEMQINQGPSSQGGGPVLPKTLAEARRLVTLPSTSTNKDIGQDDLLAINPLPIDDGPQTHSSPSGAGTPIGGGTPRDRSVSSTRTQESSKRSIVASLRDESASTQSQTPPSTASPTPLESVRNFGNTFNPLNRLPGMMKNFGRNASEAPSTRSVSPASLDRIRPWPAPALAAADNRSGTSSPLPPSSSKIDPPIQRFLDTQDACDLRIGDVAALLEDYKRLAAALSRPTSES</sequence>
<dbReference type="Pfam" id="PF02204">
    <property type="entry name" value="VPS9"/>
    <property type="match status" value="1"/>
</dbReference>
<gene>
    <name evidence="3" type="ORF">NUU61_009945</name>
</gene>
<feature type="compositionally biased region" description="Low complexity" evidence="1">
    <location>
        <begin position="417"/>
        <end position="428"/>
    </location>
</feature>
<feature type="region of interest" description="Disordered" evidence="1">
    <location>
        <begin position="534"/>
        <end position="695"/>
    </location>
</feature>
<accession>A0A9W9EH27</accession>
<name>A0A9W9EH27_9EURO</name>
<evidence type="ECO:0000313" key="3">
    <source>
        <dbReference type="EMBL" id="KAJ5081681.1"/>
    </source>
</evidence>
<evidence type="ECO:0000313" key="4">
    <source>
        <dbReference type="Proteomes" id="UP001141434"/>
    </source>
</evidence>
<dbReference type="GeneID" id="81399639"/>
<dbReference type="PANTHER" id="PTHR23101:SF97">
    <property type="entry name" value="DOMAIN PROTEIN, PUTATIVE (AFU_ORTHOLOGUE AFUA_2G10890)-RELATED"/>
    <property type="match status" value="1"/>
</dbReference>
<organism evidence="3 4">
    <name type="scientific">Penicillium alfredii</name>
    <dbReference type="NCBI Taxonomy" id="1506179"/>
    <lineage>
        <taxon>Eukaryota</taxon>
        <taxon>Fungi</taxon>
        <taxon>Dikarya</taxon>
        <taxon>Ascomycota</taxon>
        <taxon>Pezizomycotina</taxon>
        <taxon>Eurotiomycetes</taxon>
        <taxon>Eurotiomycetidae</taxon>
        <taxon>Eurotiales</taxon>
        <taxon>Aspergillaceae</taxon>
        <taxon>Penicillium</taxon>
    </lineage>
</organism>
<dbReference type="AlphaFoldDB" id="A0A9W9EH27"/>
<proteinExistence type="predicted"/>
<feature type="region of interest" description="Disordered" evidence="1">
    <location>
        <begin position="148"/>
        <end position="184"/>
    </location>
</feature>
<dbReference type="SMART" id="SM00167">
    <property type="entry name" value="VPS9"/>
    <property type="match status" value="1"/>
</dbReference>
<dbReference type="RefSeq" id="XP_056506968.1">
    <property type="nucleotide sequence ID" value="XM_056660470.1"/>
</dbReference>
<dbReference type="GO" id="GO:0031267">
    <property type="term" value="F:small GTPase binding"/>
    <property type="evidence" value="ECO:0007669"/>
    <property type="project" value="TreeGrafter"/>
</dbReference>
<feature type="domain" description="VPS9" evidence="2">
    <location>
        <begin position="234"/>
        <end position="386"/>
    </location>
</feature>
<reference evidence="3" key="1">
    <citation type="submission" date="2022-11" db="EMBL/GenBank/DDBJ databases">
        <authorList>
            <person name="Petersen C."/>
        </authorList>
    </citation>
    <scope>NUCLEOTIDE SEQUENCE</scope>
    <source>
        <strain evidence="3">IBT 34128</strain>
    </source>
</reference>
<dbReference type="InterPro" id="IPR003123">
    <property type="entry name" value="VPS9"/>
</dbReference>
<dbReference type="Proteomes" id="UP001141434">
    <property type="component" value="Unassembled WGS sequence"/>
</dbReference>
<evidence type="ECO:0000256" key="1">
    <source>
        <dbReference type="SAM" id="MobiDB-lite"/>
    </source>
</evidence>
<dbReference type="Gene3D" id="1.20.1050.80">
    <property type="entry name" value="VPS9 domain"/>
    <property type="match status" value="1"/>
</dbReference>
<feature type="region of interest" description="Disordered" evidence="1">
    <location>
        <begin position="394"/>
        <end position="454"/>
    </location>
</feature>